<keyword evidence="1" id="KW-1133">Transmembrane helix</keyword>
<comment type="caution">
    <text evidence="2">The sequence shown here is derived from an EMBL/GenBank/DDBJ whole genome shotgun (WGS) entry which is preliminary data.</text>
</comment>
<evidence type="ECO:0000256" key="1">
    <source>
        <dbReference type="SAM" id="Phobius"/>
    </source>
</evidence>
<feature type="transmembrane region" description="Helical" evidence="1">
    <location>
        <begin position="350"/>
        <end position="372"/>
    </location>
</feature>
<proteinExistence type="predicted"/>
<keyword evidence="1" id="KW-0472">Membrane</keyword>
<feature type="transmembrane region" description="Helical" evidence="1">
    <location>
        <begin position="324"/>
        <end position="344"/>
    </location>
</feature>
<feature type="transmembrane region" description="Helical" evidence="1">
    <location>
        <begin position="409"/>
        <end position="428"/>
    </location>
</feature>
<gene>
    <name evidence="2" type="ORF">RFI_29660</name>
</gene>
<dbReference type="AlphaFoldDB" id="X6M3X6"/>
<dbReference type="Proteomes" id="UP000023152">
    <property type="component" value="Unassembled WGS sequence"/>
</dbReference>
<reference evidence="2 3" key="1">
    <citation type="journal article" date="2013" name="Curr. Biol.">
        <title>The Genome of the Foraminiferan Reticulomyxa filosa.</title>
        <authorList>
            <person name="Glockner G."/>
            <person name="Hulsmann N."/>
            <person name="Schleicher M."/>
            <person name="Noegel A.A."/>
            <person name="Eichinger L."/>
            <person name="Gallinger C."/>
            <person name="Pawlowski J."/>
            <person name="Sierra R."/>
            <person name="Euteneuer U."/>
            <person name="Pillet L."/>
            <person name="Moustafa A."/>
            <person name="Platzer M."/>
            <person name="Groth M."/>
            <person name="Szafranski K."/>
            <person name="Schliwa M."/>
        </authorList>
    </citation>
    <scope>NUCLEOTIDE SEQUENCE [LARGE SCALE GENOMIC DNA]</scope>
</reference>
<organism evidence="2 3">
    <name type="scientific">Reticulomyxa filosa</name>
    <dbReference type="NCBI Taxonomy" id="46433"/>
    <lineage>
        <taxon>Eukaryota</taxon>
        <taxon>Sar</taxon>
        <taxon>Rhizaria</taxon>
        <taxon>Retaria</taxon>
        <taxon>Foraminifera</taxon>
        <taxon>Monothalamids</taxon>
        <taxon>Reticulomyxidae</taxon>
        <taxon>Reticulomyxa</taxon>
    </lineage>
</organism>
<feature type="non-terminal residue" evidence="2">
    <location>
        <position position="1"/>
    </location>
</feature>
<keyword evidence="1" id="KW-0812">Transmembrane</keyword>
<evidence type="ECO:0000313" key="3">
    <source>
        <dbReference type="Proteomes" id="UP000023152"/>
    </source>
</evidence>
<accession>X6M3X6</accession>
<sequence length="721" mass="85349">KKKIKKKKLNRVCLMKVEENIKKGYVKEEAVNIVLISKRKDILHCFMEHWLFGNASSFAITSNFHRAVISKNCKDIFNARFLFLFFFIILDMMKCDGAIQTCYRICIHAIDMEYGNQESMEICLQLYRESVNNYEEWCQFIPWFVVLDEEKEEKKVEDTFFALCKTTISKWHKSRFYKKPKIFFFGVGHRIESSSFSFPHIVEHFDGFMQYLLSKWTLHRQKITNTYNILSRKSKEFELLLEISKEQIEEQKEICYNRIPDNVLMLFRKDTSEHTNLGIDNIFADLENAFYLLSHLISYVEWRQYSFRSCAVIRRVLLKLFGRCFFCIYIYTYIHIYICIYYVIFFEYRIFVYPLIMASSLCVMLPSCYMLLVMRMNKVETDTKQVTQRQHVLEAESCVKRFKRVLLQFVRSSLMFGYLTILPLFLTTNVFAKYQSQNDITMIVIGLWYVSCFEILSPKIQDNSKQQSGTHSSSSSSSSRVFLWNLGTIITLILLCYEVYQLAVFASYTISTADNSTTSFSSSSDSYQHLTGFYILYLYKYIYIVKILYYFFFKKKGWKRKIVNVGYISMDWVNNNPLYVYVAIGGGSVGLILLIFMLLFLWEVKMYCIYKYIQKDNEKAREHYFYSFVGTIIYGHGQFRSSSNKVSMIMRLLCDTLFLVICDKLVMILCCTMDGKWRMDPEITCWTGMHLKVGTIALIALAYYIPFCIMWLQCLSNSILH</sequence>
<name>X6M3X6_RETFI</name>
<feature type="transmembrane region" description="Helical" evidence="1">
    <location>
        <begin position="578"/>
        <end position="602"/>
    </location>
</feature>
<protein>
    <submittedName>
        <fullName evidence="2">Uncharacterized protein</fullName>
    </submittedName>
</protein>
<dbReference type="EMBL" id="ASPP01025816">
    <property type="protein sequence ID" value="ETO07730.1"/>
    <property type="molecule type" value="Genomic_DNA"/>
</dbReference>
<feature type="transmembrane region" description="Helical" evidence="1">
    <location>
        <begin position="481"/>
        <end position="510"/>
    </location>
</feature>
<evidence type="ECO:0000313" key="2">
    <source>
        <dbReference type="EMBL" id="ETO07730.1"/>
    </source>
</evidence>
<feature type="transmembrane region" description="Helical" evidence="1">
    <location>
        <begin position="693"/>
        <end position="712"/>
    </location>
</feature>
<feature type="transmembrane region" description="Helical" evidence="1">
    <location>
        <begin position="530"/>
        <end position="552"/>
    </location>
</feature>
<feature type="transmembrane region" description="Helical" evidence="1">
    <location>
        <begin position="648"/>
        <end position="672"/>
    </location>
</feature>
<feature type="transmembrane region" description="Helical" evidence="1">
    <location>
        <begin position="440"/>
        <end position="460"/>
    </location>
</feature>
<keyword evidence="3" id="KW-1185">Reference proteome</keyword>